<dbReference type="GO" id="GO:0003677">
    <property type="term" value="F:DNA binding"/>
    <property type="evidence" value="ECO:0007669"/>
    <property type="project" value="UniProtKB-KW"/>
</dbReference>
<proteinExistence type="predicted"/>
<name>A0ABD2IC71_9BILA</name>
<organism evidence="9 10">
    <name type="scientific">Heterodera trifolii</name>
    <dbReference type="NCBI Taxonomy" id="157864"/>
    <lineage>
        <taxon>Eukaryota</taxon>
        <taxon>Metazoa</taxon>
        <taxon>Ecdysozoa</taxon>
        <taxon>Nematoda</taxon>
        <taxon>Chromadorea</taxon>
        <taxon>Rhabditida</taxon>
        <taxon>Tylenchina</taxon>
        <taxon>Tylenchomorpha</taxon>
        <taxon>Tylenchoidea</taxon>
        <taxon>Heteroderidae</taxon>
        <taxon>Heteroderinae</taxon>
        <taxon>Heterodera</taxon>
    </lineage>
</organism>
<dbReference type="InterPro" id="IPR049402">
    <property type="entry name" value="DZF_dom_C"/>
</dbReference>
<evidence type="ECO:0000256" key="1">
    <source>
        <dbReference type="ARBA" id="ARBA00004123"/>
    </source>
</evidence>
<dbReference type="InterPro" id="IPR052134">
    <property type="entry name" value="ILF2"/>
</dbReference>
<evidence type="ECO:0000313" key="10">
    <source>
        <dbReference type="Proteomes" id="UP001620626"/>
    </source>
</evidence>
<dbReference type="PROSITE" id="PS50152">
    <property type="entry name" value="25A_SYNTH_3"/>
    <property type="match status" value="1"/>
</dbReference>
<dbReference type="EMBL" id="JBICBT010001240">
    <property type="protein sequence ID" value="KAL3076881.1"/>
    <property type="molecule type" value="Genomic_DNA"/>
</dbReference>
<dbReference type="Gene3D" id="1.10.1410.40">
    <property type="match status" value="1"/>
</dbReference>
<keyword evidence="6" id="KW-0539">Nucleus</keyword>
<dbReference type="PANTHER" id="PTHR46447:SF1">
    <property type="entry name" value="INTERLEUKIN ENHANCER-BINDING FACTOR 2"/>
    <property type="match status" value="1"/>
</dbReference>
<evidence type="ECO:0000256" key="5">
    <source>
        <dbReference type="ARBA" id="ARBA00023163"/>
    </source>
</evidence>
<dbReference type="AlphaFoldDB" id="A0ABD2IC71"/>
<protein>
    <recommendedName>
        <fullName evidence="8">DZF domain-containing protein</fullName>
    </recommendedName>
</protein>
<keyword evidence="4" id="KW-0010">Activator</keyword>
<evidence type="ECO:0000256" key="7">
    <source>
        <dbReference type="SAM" id="MobiDB-lite"/>
    </source>
</evidence>
<keyword evidence="2" id="KW-0805">Transcription regulation</keyword>
<keyword evidence="5" id="KW-0804">Transcription</keyword>
<comment type="subcellular location">
    <subcellularLocation>
        <location evidence="1">Nucleus</location>
    </subcellularLocation>
</comment>
<evidence type="ECO:0000313" key="9">
    <source>
        <dbReference type="EMBL" id="KAL3076881.1"/>
    </source>
</evidence>
<dbReference type="SMART" id="SM00572">
    <property type="entry name" value="DZF"/>
    <property type="match status" value="1"/>
</dbReference>
<evidence type="ECO:0000256" key="4">
    <source>
        <dbReference type="ARBA" id="ARBA00023159"/>
    </source>
</evidence>
<dbReference type="Gene3D" id="3.30.460.10">
    <property type="entry name" value="Beta Polymerase, domain 2"/>
    <property type="match status" value="1"/>
</dbReference>
<reference evidence="9 10" key="1">
    <citation type="submission" date="2024-10" db="EMBL/GenBank/DDBJ databases">
        <authorList>
            <person name="Kim D."/>
        </authorList>
    </citation>
    <scope>NUCLEOTIDE SEQUENCE [LARGE SCALE GENOMIC DNA]</scope>
    <source>
        <strain evidence="9">BH-2024</strain>
    </source>
</reference>
<dbReference type="GO" id="GO:0005634">
    <property type="term" value="C:nucleus"/>
    <property type="evidence" value="ECO:0007669"/>
    <property type="project" value="UniProtKB-SubCell"/>
</dbReference>
<evidence type="ECO:0000256" key="3">
    <source>
        <dbReference type="ARBA" id="ARBA00023125"/>
    </source>
</evidence>
<evidence type="ECO:0000256" key="2">
    <source>
        <dbReference type="ARBA" id="ARBA00023015"/>
    </source>
</evidence>
<keyword evidence="10" id="KW-1185">Reference proteome</keyword>
<accession>A0ABD2IC71</accession>
<comment type="caution">
    <text evidence="9">The sequence shown here is derived from an EMBL/GenBank/DDBJ whole genome shotgun (WGS) entry which is preliminary data.</text>
</comment>
<dbReference type="Proteomes" id="UP001620626">
    <property type="component" value="Unassembled WGS sequence"/>
</dbReference>
<gene>
    <name evidence="9" type="ORF">niasHT_039661</name>
</gene>
<dbReference type="FunFam" id="3.30.460.10:FF:000058">
    <property type="entry name" value="Interleukin enhancer-binding factor 2"/>
    <property type="match status" value="1"/>
</dbReference>
<dbReference type="InterPro" id="IPR006561">
    <property type="entry name" value="DZF_dom"/>
</dbReference>
<feature type="region of interest" description="Disordered" evidence="7">
    <location>
        <begin position="389"/>
        <end position="410"/>
    </location>
</feature>
<sequence>MYSLGSFYGAPPIAYNPTPLAAATPGVGPMRPPVPMSVHGASPQQIYQFKPPTFDPYLCDQFFPRSSTEAEETAQTQFLLAKHNDILPSTVEQSAISALVGKVKQTLDKIIVAPETFSSVAIEEVREVGSYKKGTMLAKHNVADLVIVLKTLPLIEAVNALGQKIVLDLKAENHADIFGCVIREFGCEIAGTHAVVRVLITILPQLASQLDKDLHLPETELLRNMSALRHARWFEENASHSVVKALIRLLKHLKKKHEGLKSLNIWCIELLSHYCVMNTPTRTPLPLALAFRRFFQVLASGILLPNSPALVDPCDAPARIHFSLSLDEMDTICSTAQTLLRIILHGGTEQLFAGEGTSTVSTEMSIWENVVITPLEKAYSEVDMQPYYGEEPKKEEENTNGGETLPIAAQ</sequence>
<feature type="domain" description="DZF" evidence="8">
    <location>
        <begin position="47"/>
        <end position="397"/>
    </location>
</feature>
<dbReference type="SUPFAM" id="SSF81301">
    <property type="entry name" value="Nucleotidyltransferase"/>
    <property type="match status" value="1"/>
</dbReference>
<dbReference type="Pfam" id="PF20965">
    <property type="entry name" value="DZF_C"/>
    <property type="match status" value="1"/>
</dbReference>
<evidence type="ECO:0000256" key="6">
    <source>
        <dbReference type="ARBA" id="ARBA00023242"/>
    </source>
</evidence>
<dbReference type="PROSITE" id="PS51703">
    <property type="entry name" value="DZF"/>
    <property type="match status" value="1"/>
</dbReference>
<dbReference type="InterPro" id="IPR049401">
    <property type="entry name" value="DZF_dom_N"/>
</dbReference>
<dbReference type="PANTHER" id="PTHR46447">
    <property type="entry name" value="INTERLEUKIN ENHANCER-BINDING FACTOR"/>
    <property type="match status" value="1"/>
</dbReference>
<dbReference type="InterPro" id="IPR043519">
    <property type="entry name" value="NT_sf"/>
</dbReference>
<evidence type="ECO:0000259" key="8">
    <source>
        <dbReference type="PROSITE" id="PS51703"/>
    </source>
</evidence>
<keyword evidence="3" id="KW-0238">DNA-binding</keyword>
<dbReference type="Pfam" id="PF07528">
    <property type="entry name" value="DZF_N"/>
    <property type="match status" value="1"/>
</dbReference>